<dbReference type="KEGG" id="kpf:IX53_03580"/>
<gene>
    <name evidence="1" type="ORF">IX53_03580</name>
</gene>
<proteinExistence type="predicted"/>
<dbReference type="PATRIC" id="fig|1330330.3.peg.720"/>
<accession>A0A0G2Z685</accession>
<organism evidence="1 2">
    <name type="scientific">Kosmotoga pacifica</name>
    <dbReference type="NCBI Taxonomy" id="1330330"/>
    <lineage>
        <taxon>Bacteria</taxon>
        <taxon>Thermotogati</taxon>
        <taxon>Thermotogota</taxon>
        <taxon>Thermotogae</taxon>
        <taxon>Kosmotogales</taxon>
        <taxon>Kosmotogaceae</taxon>
        <taxon>Kosmotoga</taxon>
    </lineage>
</organism>
<dbReference type="EMBL" id="CP011232">
    <property type="protein sequence ID" value="AKI97057.1"/>
    <property type="molecule type" value="Genomic_DNA"/>
</dbReference>
<protein>
    <submittedName>
        <fullName evidence="1">Uncharacterized protein</fullName>
    </submittedName>
</protein>
<dbReference type="STRING" id="1330330.IX53_03580"/>
<dbReference type="SUPFAM" id="SSF52317">
    <property type="entry name" value="Class I glutamine amidotransferase-like"/>
    <property type="match status" value="1"/>
</dbReference>
<name>A0A0G2Z685_9BACT</name>
<evidence type="ECO:0000313" key="2">
    <source>
        <dbReference type="Proteomes" id="UP000035159"/>
    </source>
</evidence>
<sequence length="282" mass="30355">MKKIAVVLISIFVLGLILSSCVPSLPCFGPPKSVLIDDTHYNSYDFDGYGGAAFFATMITMLQSMGYTVAFTSSDGFNPENYGILILPAPVNNYTTAEMQKIANFLSLMNRKLIVLGEWYSYYDSTVLNDLLSYLGSGISFNDVTVYDTVNNYDSDSMWPTVSDFASHPITAGLSIIAFFATTSINTTAGAIALAFASGSAYESAPSLISNSPLGVSGAESEEKVTISTTINVLAAETLKKGKVVAVGDVTLFIDDVYNYLASGNFIDVHDNDKLLTNIINW</sequence>
<keyword evidence="2" id="KW-1185">Reference proteome</keyword>
<reference evidence="1 2" key="1">
    <citation type="submission" date="2015-04" db="EMBL/GenBank/DDBJ databases">
        <title>Complete Genome Sequence of Kosmotoga pacifica SLHLJ1.</title>
        <authorList>
            <person name="Jiang L.J."/>
            <person name="Shao Z.Z."/>
            <person name="Jebbar M."/>
        </authorList>
    </citation>
    <scope>NUCLEOTIDE SEQUENCE [LARGE SCALE GENOMIC DNA]</scope>
    <source>
        <strain evidence="1 2">SLHLJ1</strain>
    </source>
</reference>
<dbReference type="RefSeq" id="WP_047754192.1">
    <property type="nucleotide sequence ID" value="NZ_CAJUHA010000013.1"/>
</dbReference>
<dbReference type="Proteomes" id="UP000035159">
    <property type="component" value="Chromosome"/>
</dbReference>
<dbReference type="AlphaFoldDB" id="A0A0G2Z685"/>
<dbReference type="PROSITE" id="PS51257">
    <property type="entry name" value="PROKAR_LIPOPROTEIN"/>
    <property type="match status" value="1"/>
</dbReference>
<evidence type="ECO:0000313" key="1">
    <source>
        <dbReference type="EMBL" id="AKI97057.1"/>
    </source>
</evidence>
<dbReference type="InterPro" id="IPR029062">
    <property type="entry name" value="Class_I_gatase-like"/>
</dbReference>
<dbReference type="OrthoDB" id="44944at2"/>